<keyword evidence="2" id="KW-1185">Reference proteome</keyword>
<evidence type="ECO:0008006" key="3">
    <source>
        <dbReference type="Google" id="ProtNLM"/>
    </source>
</evidence>
<dbReference type="KEGG" id="rbu:PG1C_00705"/>
<dbReference type="PATRIC" id="fig|1565605.3.peg.148"/>
<dbReference type="AlphaFoldDB" id="A0A0C5J6T8"/>
<organism evidence="1 2">
    <name type="scientific">Rugosibacter aromaticivorans</name>
    <dbReference type="NCBI Taxonomy" id="1565605"/>
    <lineage>
        <taxon>Bacteria</taxon>
        <taxon>Pseudomonadati</taxon>
        <taxon>Pseudomonadota</taxon>
        <taxon>Betaproteobacteria</taxon>
        <taxon>Nitrosomonadales</taxon>
        <taxon>Sterolibacteriaceae</taxon>
        <taxon>Rugosibacter</taxon>
    </lineage>
</organism>
<evidence type="ECO:0000313" key="2">
    <source>
        <dbReference type="Proteomes" id="UP000061603"/>
    </source>
</evidence>
<dbReference type="InterPro" id="IPR029060">
    <property type="entry name" value="PIN-like_dom_sf"/>
</dbReference>
<dbReference type="RefSeq" id="WP_202635546.1">
    <property type="nucleotide sequence ID" value="NZ_CP010554.1"/>
</dbReference>
<proteinExistence type="predicted"/>
<dbReference type="SUPFAM" id="SSF88723">
    <property type="entry name" value="PIN domain-like"/>
    <property type="match status" value="1"/>
</dbReference>
<sequence length="169" mass="18645">MRLLISDANILIDMEAGALMETLFQLPMQFGIPDLLYYEEIEPGSPGLEDLGLQVMEVSGDFVAYAEQLPGQHNHLLPAKNGPKPSHNDYLALALAKQETCTLLTGDANLRIVANKEQVNVMGTIGLLCAMIENQLLSVDDAFKALDRMKSGKRRLPWPEAEKVLNALR</sequence>
<protein>
    <recommendedName>
        <fullName evidence="3">DUF3368 domain-containing protein</fullName>
    </recommendedName>
</protein>
<dbReference type="Pfam" id="PF11848">
    <property type="entry name" value="DUF3368"/>
    <property type="match status" value="1"/>
</dbReference>
<dbReference type="EMBL" id="CP010554">
    <property type="protein sequence ID" value="AJP47369.1"/>
    <property type="molecule type" value="Genomic_DNA"/>
</dbReference>
<name>A0A0C5J6T8_9PROT</name>
<gene>
    <name evidence="1" type="ORF">PG1C_00705</name>
</gene>
<evidence type="ECO:0000313" key="1">
    <source>
        <dbReference type="EMBL" id="AJP47369.1"/>
    </source>
</evidence>
<accession>A0A0C5J6T8</accession>
<dbReference type="InterPro" id="IPR021799">
    <property type="entry name" value="PIN-like_prokaryotic"/>
</dbReference>
<reference evidence="1 2" key="1">
    <citation type="journal article" date="2015" name="Genome Announc.">
        <title>Complete Genome Sequence of a Novel Bacterium within the Family Rhodocyclaceae That Degrades Polycyclic Aromatic Hydrocarbons.</title>
        <authorList>
            <person name="Singleton D.R."/>
            <person name="Dickey A.N."/>
            <person name="Scholl E.H."/>
            <person name="Wright F.A."/>
            <person name="Aitken M.D."/>
        </authorList>
    </citation>
    <scope>NUCLEOTIDE SEQUENCE [LARGE SCALE GENOMIC DNA]</scope>
    <source>
        <strain evidence="2">PG1-Ca6</strain>
    </source>
</reference>
<dbReference type="Proteomes" id="UP000061603">
    <property type="component" value="Chromosome"/>
</dbReference>
<dbReference type="HOGENOM" id="CLU_131358_1_0_4"/>
<dbReference type="STRING" id="1565605.PG1C_00705"/>
<dbReference type="CDD" id="cd18685">
    <property type="entry name" value="PIN_VapC-like"/>
    <property type="match status" value="1"/>
</dbReference>